<evidence type="ECO:0000256" key="10">
    <source>
        <dbReference type="ARBA" id="ARBA00023310"/>
    </source>
</evidence>
<keyword evidence="9" id="KW-0139">CF(1)</keyword>
<dbReference type="Gene3D" id="3.40.50.300">
    <property type="entry name" value="P-loop containing nucleotide triphosphate hydrolases"/>
    <property type="match status" value="1"/>
</dbReference>
<evidence type="ECO:0008006" key="13">
    <source>
        <dbReference type="Google" id="ProtNLM"/>
    </source>
</evidence>
<evidence type="ECO:0000256" key="4">
    <source>
        <dbReference type="ARBA" id="ARBA00022741"/>
    </source>
</evidence>
<sequence>MDNIKLNVELLRQKVKNLTVAAASVGLRPATVSNLCTGKIPLGRAEVRTLVALADLAEVSVDDLILRGDETEMIETGIKVIDLFAPLTRGGMIGLVARPGMGQLVMLGEILHRLNQQGCVTMFIKPTDLVPGIEDVLSESQHICQTSNEVFELITGLQDKNNLILAADRQNVINGEIYTLLEQLNDVGVPTVTTLLVDLRGDAVDDVEPYGPLDTLWEFDAELISRRMYPAIHPVYSTSVLLEGAQLEKEHMHTQQQARKFLRRYRELRFLGSTYGMDKMPTTDQDIYHRGLRLEAYLTQPFLTTEAFTNKKGETVSLSETLEDVKRILKGEVDQIPVDAFYQTGSIAGL</sequence>
<dbReference type="InterPro" id="IPR024034">
    <property type="entry name" value="ATPase_F1/V1_b/a_C"/>
</dbReference>
<keyword evidence="12" id="KW-1185">Reference proteome</keyword>
<dbReference type="RefSeq" id="WP_322447164.1">
    <property type="nucleotide sequence ID" value="NZ_JAXOFX010000009.1"/>
</dbReference>
<dbReference type="InterPro" id="IPR027417">
    <property type="entry name" value="P-loop_NTPase"/>
</dbReference>
<keyword evidence="3" id="KW-0813">Transport</keyword>
<evidence type="ECO:0000256" key="9">
    <source>
        <dbReference type="ARBA" id="ARBA00023196"/>
    </source>
</evidence>
<evidence type="ECO:0000256" key="8">
    <source>
        <dbReference type="ARBA" id="ARBA00023136"/>
    </source>
</evidence>
<reference evidence="11 12" key="1">
    <citation type="submission" date="2023-11" db="EMBL/GenBank/DDBJ databases">
        <title>Bacillus jintuensis, isolated from a mudflat on the Beibu Gulf coast.</title>
        <authorList>
            <person name="Li M."/>
        </authorList>
    </citation>
    <scope>NUCLEOTIDE SEQUENCE [LARGE SCALE GENOMIC DNA]</scope>
    <source>
        <strain evidence="11 12">31A1R</strain>
    </source>
</reference>
<dbReference type="InterPro" id="IPR020003">
    <property type="entry name" value="ATPase_a/bsu_AS"/>
</dbReference>
<evidence type="ECO:0000256" key="3">
    <source>
        <dbReference type="ARBA" id="ARBA00022448"/>
    </source>
</evidence>
<name>A0ABU5J0C3_9BACI</name>
<organism evidence="11 12">
    <name type="scientific">Robertmurraya mangrovi</name>
    <dbReference type="NCBI Taxonomy" id="3098077"/>
    <lineage>
        <taxon>Bacteria</taxon>
        <taxon>Bacillati</taxon>
        <taxon>Bacillota</taxon>
        <taxon>Bacilli</taxon>
        <taxon>Bacillales</taxon>
        <taxon>Bacillaceae</taxon>
        <taxon>Robertmurraya</taxon>
    </lineage>
</organism>
<keyword evidence="10" id="KW-0066">ATP synthesis</keyword>
<evidence type="ECO:0000313" key="12">
    <source>
        <dbReference type="Proteomes" id="UP001290455"/>
    </source>
</evidence>
<dbReference type="InterPro" id="IPR050053">
    <property type="entry name" value="ATPase_alpha/beta_chains"/>
</dbReference>
<keyword evidence="7" id="KW-0406">Ion transport</keyword>
<dbReference type="SUPFAM" id="SSF52540">
    <property type="entry name" value="P-loop containing nucleoside triphosphate hydrolases"/>
    <property type="match status" value="1"/>
</dbReference>
<dbReference type="EMBL" id="JAXOFX010000009">
    <property type="protein sequence ID" value="MDZ5472864.1"/>
    <property type="molecule type" value="Genomic_DNA"/>
</dbReference>
<dbReference type="PROSITE" id="PS00152">
    <property type="entry name" value="ATPASE_ALPHA_BETA"/>
    <property type="match status" value="1"/>
</dbReference>
<dbReference type="Proteomes" id="UP001290455">
    <property type="component" value="Unassembled WGS sequence"/>
</dbReference>
<dbReference type="PANTHER" id="PTHR15184:SF71">
    <property type="entry name" value="ATP SYNTHASE SUBUNIT BETA, MITOCHONDRIAL"/>
    <property type="match status" value="1"/>
</dbReference>
<keyword evidence="4" id="KW-0547">Nucleotide-binding</keyword>
<comment type="subcellular location">
    <subcellularLocation>
        <location evidence="1">Membrane</location>
    </subcellularLocation>
</comment>
<dbReference type="SUPFAM" id="SSF47917">
    <property type="entry name" value="C-terminal domain of alpha and beta subunits of F1 ATP synthase"/>
    <property type="match status" value="1"/>
</dbReference>
<accession>A0ABU5J0C3</accession>
<keyword evidence="6" id="KW-1278">Translocase</keyword>
<evidence type="ECO:0000313" key="11">
    <source>
        <dbReference type="EMBL" id="MDZ5472864.1"/>
    </source>
</evidence>
<proteinExistence type="inferred from homology"/>
<evidence type="ECO:0000256" key="6">
    <source>
        <dbReference type="ARBA" id="ARBA00022967"/>
    </source>
</evidence>
<keyword evidence="5" id="KW-0067">ATP-binding</keyword>
<evidence type="ECO:0000256" key="1">
    <source>
        <dbReference type="ARBA" id="ARBA00004370"/>
    </source>
</evidence>
<protein>
    <recommendedName>
        <fullName evidence="13">F-type H+-transporting ATPase subunit beta</fullName>
    </recommendedName>
</protein>
<evidence type="ECO:0000256" key="2">
    <source>
        <dbReference type="ARBA" id="ARBA00008936"/>
    </source>
</evidence>
<comment type="similarity">
    <text evidence="2">Belongs to the ATPase alpha/beta chains family.</text>
</comment>
<evidence type="ECO:0000256" key="5">
    <source>
        <dbReference type="ARBA" id="ARBA00022840"/>
    </source>
</evidence>
<dbReference type="PANTHER" id="PTHR15184">
    <property type="entry name" value="ATP SYNTHASE"/>
    <property type="match status" value="1"/>
</dbReference>
<dbReference type="Gene3D" id="1.10.1140.10">
    <property type="entry name" value="Bovine Mitochondrial F1-atpase, Atp Synthase Beta Chain, Chain D, domain 3"/>
    <property type="match status" value="1"/>
</dbReference>
<keyword evidence="8" id="KW-0472">Membrane</keyword>
<evidence type="ECO:0000256" key="7">
    <source>
        <dbReference type="ARBA" id="ARBA00023065"/>
    </source>
</evidence>
<gene>
    <name evidence="11" type="ORF">SM124_14115</name>
</gene>
<comment type="caution">
    <text evidence="11">The sequence shown here is derived from an EMBL/GenBank/DDBJ whole genome shotgun (WGS) entry which is preliminary data.</text>
</comment>